<organism evidence="2 3">
    <name type="scientific">Pelagihabitans pacificus</name>
    <dbReference type="NCBI Taxonomy" id="2696054"/>
    <lineage>
        <taxon>Bacteria</taxon>
        <taxon>Pseudomonadati</taxon>
        <taxon>Bacteroidota</taxon>
        <taxon>Flavobacteriia</taxon>
        <taxon>Flavobacteriales</taxon>
        <taxon>Flavobacteriaceae</taxon>
        <taxon>Pelagihabitans</taxon>
    </lineage>
</organism>
<feature type="signal peptide" evidence="1">
    <location>
        <begin position="1"/>
        <end position="22"/>
    </location>
</feature>
<sequence>MPKNKFLLLAFLLIGCTMGAQTVLSKKLEGRVYSKDGDVAATHVLNISSQRAAITDIDGYFSITAKLNDTIVFSAVQFQRKELVVTLEMLESRFLSIPLEEAINELDEVIVMPYNLTGDMRRDADRIQTGPVVTASTLNLPNAYVELPNQTERQLMTATDARSVDFVFNAISGRTKRLKRLVGVEKKYARTERVRAFYADSLIVSDLRIPRDKIDDFMYFCEVDTGFQEAVDSKDQLKIWEMMRKRSLLYRKNNGLD</sequence>
<comment type="caution">
    <text evidence="2">The sequence shown here is derived from an EMBL/GenBank/DDBJ whole genome shotgun (WGS) entry which is preliminary data.</text>
</comment>
<accession>A0A967B2D9</accession>
<evidence type="ECO:0000313" key="2">
    <source>
        <dbReference type="EMBL" id="NHF60806.1"/>
    </source>
</evidence>
<keyword evidence="3" id="KW-1185">Reference proteome</keyword>
<evidence type="ECO:0000256" key="1">
    <source>
        <dbReference type="SAM" id="SignalP"/>
    </source>
</evidence>
<dbReference type="Proteomes" id="UP000707206">
    <property type="component" value="Unassembled WGS sequence"/>
</dbReference>
<feature type="chain" id="PRO_5037951407" description="CarboxypepD_reg-like domain-containing protein" evidence="1">
    <location>
        <begin position="23"/>
        <end position="257"/>
    </location>
</feature>
<evidence type="ECO:0000313" key="3">
    <source>
        <dbReference type="Proteomes" id="UP000707206"/>
    </source>
</evidence>
<gene>
    <name evidence="2" type="ORF">FK220_015735</name>
</gene>
<evidence type="ECO:0008006" key="4">
    <source>
        <dbReference type="Google" id="ProtNLM"/>
    </source>
</evidence>
<proteinExistence type="predicted"/>
<reference evidence="2" key="1">
    <citation type="submission" date="2019-07" db="EMBL/GenBank/DDBJ databases">
        <authorList>
            <person name="De-Chao Zhang Q."/>
        </authorList>
    </citation>
    <scope>NUCLEOTIDE SEQUENCE</scope>
    <source>
        <strain evidence="2">TP-CH-4</strain>
    </source>
</reference>
<keyword evidence="1" id="KW-0732">Signal</keyword>
<dbReference type="EMBL" id="VIKU02000005">
    <property type="protein sequence ID" value="NHF60806.1"/>
    <property type="molecule type" value="Genomic_DNA"/>
</dbReference>
<dbReference type="RefSeq" id="WP_166204951.1">
    <property type="nucleotide sequence ID" value="NZ_VIKU02000005.1"/>
</dbReference>
<dbReference type="AlphaFoldDB" id="A0A967B2D9"/>
<dbReference type="SUPFAM" id="SSF49464">
    <property type="entry name" value="Carboxypeptidase regulatory domain-like"/>
    <property type="match status" value="1"/>
</dbReference>
<protein>
    <recommendedName>
        <fullName evidence="4">CarboxypepD_reg-like domain-containing protein</fullName>
    </recommendedName>
</protein>
<name>A0A967B2D9_9FLAO</name>
<dbReference type="PROSITE" id="PS51257">
    <property type="entry name" value="PROKAR_LIPOPROTEIN"/>
    <property type="match status" value="1"/>
</dbReference>
<dbReference type="Pfam" id="PF13715">
    <property type="entry name" value="CarbopepD_reg_2"/>
    <property type="match status" value="1"/>
</dbReference>
<reference evidence="2" key="2">
    <citation type="submission" date="2020-03" db="EMBL/GenBank/DDBJ databases">
        <title>Flavobacteriaceae bacterium strain TP-CH-4, a member of the family Flavobacteriaceae isolated from a deep-sea seamount.</title>
        <authorList>
            <person name="Zhang D.-C."/>
        </authorList>
    </citation>
    <scope>NUCLEOTIDE SEQUENCE</scope>
    <source>
        <strain evidence="2">TP-CH-4</strain>
    </source>
</reference>
<dbReference type="InterPro" id="IPR008969">
    <property type="entry name" value="CarboxyPept-like_regulatory"/>
</dbReference>